<evidence type="ECO:0000313" key="3">
    <source>
        <dbReference type="EMBL" id="MBD8051648.1"/>
    </source>
</evidence>
<name>A0A927FJC0_9BURK</name>
<dbReference type="Pfam" id="PF08327">
    <property type="entry name" value="AHSA1"/>
    <property type="match status" value="1"/>
</dbReference>
<dbReference type="Proteomes" id="UP000647424">
    <property type="component" value="Unassembled WGS sequence"/>
</dbReference>
<dbReference type="EMBL" id="JACYFT010000003">
    <property type="protein sequence ID" value="MBD8051648.1"/>
    <property type="molecule type" value="Genomic_DNA"/>
</dbReference>
<dbReference type="Gene3D" id="3.30.530.20">
    <property type="match status" value="1"/>
</dbReference>
<comment type="caution">
    <text evidence="3">The sequence shown here is derived from an EMBL/GenBank/DDBJ whole genome shotgun (WGS) entry which is preliminary data.</text>
</comment>
<organism evidence="3 4">
    <name type="scientific">Limnohabitans radicicola</name>
    <dbReference type="NCBI Taxonomy" id="2771427"/>
    <lineage>
        <taxon>Bacteria</taxon>
        <taxon>Pseudomonadati</taxon>
        <taxon>Pseudomonadota</taxon>
        <taxon>Betaproteobacteria</taxon>
        <taxon>Burkholderiales</taxon>
        <taxon>Comamonadaceae</taxon>
        <taxon>Limnohabitans</taxon>
    </lineage>
</organism>
<sequence length="140" mass="15880">MNPFQNSRYFAFTPQAIFAAIQAPERLARWWGPDGFSNAFEVFEFRAGGHWVFDMVGPDGTRYANECVFAHIEADRQVVIDHTCAPLFRLTITLTPEGEGTRVHWLQVFEDPAFAQAMKHILEPANAQNLDRLGLELARA</sequence>
<evidence type="ECO:0000256" key="1">
    <source>
        <dbReference type="ARBA" id="ARBA00006817"/>
    </source>
</evidence>
<evidence type="ECO:0000259" key="2">
    <source>
        <dbReference type="Pfam" id="PF08327"/>
    </source>
</evidence>
<dbReference type="AlphaFoldDB" id="A0A927FJC0"/>
<evidence type="ECO:0000313" key="4">
    <source>
        <dbReference type="Proteomes" id="UP000647424"/>
    </source>
</evidence>
<feature type="domain" description="Activator of Hsp90 ATPase homologue 1/2-like C-terminal" evidence="2">
    <location>
        <begin position="12"/>
        <end position="111"/>
    </location>
</feature>
<protein>
    <submittedName>
        <fullName evidence="3">SRPBCC domain-containing protein</fullName>
    </submittedName>
</protein>
<dbReference type="SUPFAM" id="SSF55961">
    <property type="entry name" value="Bet v1-like"/>
    <property type="match status" value="1"/>
</dbReference>
<keyword evidence="4" id="KW-1185">Reference proteome</keyword>
<dbReference type="InterPro" id="IPR023393">
    <property type="entry name" value="START-like_dom_sf"/>
</dbReference>
<dbReference type="InterPro" id="IPR013538">
    <property type="entry name" value="ASHA1/2-like_C"/>
</dbReference>
<dbReference type="RefSeq" id="WP_191820128.1">
    <property type="nucleotide sequence ID" value="NZ_JACYFT010000003.1"/>
</dbReference>
<comment type="similarity">
    <text evidence="1">Belongs to the AHA1 family.</text>
</comment>
<accession>A0A927FJC0</accession>
<proteinExistence type="inferred from homology"/>
<gene>
    <name evidence="3" type="ORF">IC609_13965</name>
</gene>
<reference evidence="3" key="1">
    <citation type="submission" date="2020-09" db="EMBL/GenBank/DDBJ databases">
        <title>Genome seq and assembly of Limnohabitants sp.</title>
        <authorList>
            <person name="Chhetri G."/>
        </authorList>
    </citation>
    <scope>NUCLEOTIDE SEQUENCE</scope>
    <source>
        <strain evidence="3">JUR4</strain>
    </source>
</reference>